<accession>A0AAD4Q6V6</accession>
<dbReference type="RefSeq" id="XP_046078338.1">
    <property type="nucleotide sequence ID" value="XM_046221424.1"/>
</dbReference>
<dbReference type="InterPro" id="IPR050727">
    <property type="entry name" value="GH43_arabinanases"/>
</dbReference>
<evidence type="ECO:0000256" key="3">
    <source>
        <dbReference type="ARBA" id="ARBA00022729"/>
    </source>
</evidence>
<sequence length="378" mass="41814">MKMIARSWFTWLILAALDILCVSAQDYPLPESCTGPACIDIGGLTYQDFSVIRRESDGMYFRYSKSNNTGDGLSVATAPALGGPWNYAFEILTELVNPMVTDRTQTNVWAPEVHLVNGTYYLFYSINTPPFNFDLCVATSPDMEQDNWTDHGSMNVPVSTTGDDQATASYVRLDGNMLADSTNPSGVDNFTYMTFGSYQWGLYGFQVSDDLLTIKDGATVDMVYLEQYNPGEYSGNKTEGAYLLTNNGYVYFFYSIGNCCAADDTDYNNSVYRVQVCRKAVTDLPTGPYLDRDGVDCLTGGIDRAGTTILASRDDGQVFAPGSIGILDDPDLGMVIYYQYWNITQANQDANPKLDGLRFGYNLLSWDSDGWPQLVASK</sequence>
<organism evidence="11 12">
    <name type="scientific">Talaromyces proteolyticus</name>
    <dbReference type="NCBI Taxonomy" id="1131652"/>
    <lineage>
        <taxon>Eukaryota</taxon>
        <taxon>Fungi</taxon>
        <taxon>Dikarya</taxon>
        <taxon>Ascomycota</taxon>
        <taxon>Pezizomycotina</taxon>
        <taxon>Eurotiomycetes</taxon>
        <taxon>Eurotiomycetidae</taxon>
        <taxon>Eurotiales</taxon>
        <taxon>Trichocomaceae</taxon>
        <taxon>Talaromyces</taxon>
        <taxon>Talaromyces sect. Bacilispori</taxon>
    </lineage>
</organism>
<dbReference type="EMBL" id="JAJTJA010000001">
    <property type="protein sequence ID" value="KAH8705717.1"/>
    <property type="molecule type" value="Genomic_DNA"/>
</dbReference>
<evidence type="ECO:0000256" key="9">
    <source>
        <dbReference type="RuleBase" id="RU361187"/>
    </source>
</evidence>
<evidence type="ECO:0000256" key="1">
    <source>
        <dbReference type="ARBA" id="ARBA00004834"/>
    </source>
</evidence>
<keyword evidence="12" id="KW-1185">Reference proteome</keyword>
<evidence type="ECO:0000256" key="7">
    <source>
        <dbReference type="PIRSR" id="PIRSR606710-1"/>
    </source>
</evidence>
<evidence type="ECO:0000313" key="12">
    <source>
        <dbReference type="Proteomes" id="UP001201262"/>
    </source>
</evidence>
<feature type="signal peptide" evidence="10">
    <location>
        <begin position="1"/>
        <end position="24"/>
    </location>
</feature>
<dbReference type="SUPFAM" id="SSF75005">
    <property type="entry name" value="Arabinanase/levansucrase/invertase"/>
    <property type="match status" value="1"/>
</dbReference>
<dbReference type="AlphaFoldDB" id="A0AAD4Q6V6"/>
<evidence type="ECO:0000256" key="5">
    <source>
        <dbReference type="ARBA" id="ARBA00023295"/>
    </source>
</evidence>
<feature type="active site" description="Proton acceptor" evidence="7">
    <location>
        <position position="48"/>
    </location>
</feature>
<dbReference type="Pfam" id="PF04616">
    <property type="entry name" value="Glyco_hydro_43"/>
    <property type="match status" value="1"/>
</dbReference>
<dbReference type="Gene3D" id="2.115.10.20">
    <property type="entry name" value="Glycosyl hydrolase domain, family 43"/>
    <property type="match status" value="1"/>
</dbReference>
<protein>
    <recommendedName>
        <fullName evidence="6">Endo-1,5-alpha-L-arabinanase A</fullName>
    </recommendedName>
</protein>
<feature type="chain" id="PRO_5042225761" description="Endo-1,5-alpha-L-arabinanase A" evidence="10">
    <location>
        <begin position="25"/>
        <end position="378"/>
    </location>
</feature>
<comment type="caution">
    <text evidence="11">The sequence shown here is derived from an EMBL/GenBank/DDBJ whole genome shotgun (WGS) entry which is preliminary data.</text>
</comment>
<evidence type="ECO:0000256" key="10">
    <source>
        <dbReference type="SAM" id="SignalP"/>
    </source>
</evidence>
<feature type="site" description="Important for catalytic activity, responsible for pKa modulation of the active site Glu and correct orientation of both the proton donor and substrate" evidence="8">
    <location>
        <position position="174"/>
    </location>
</feature>
<keyword evidence="5 9" id="KW-0326">Glycosidase</keyword>
<evidence type="ECO:0000256" key="6">
    <source>
        <dbReference type="ARBA" id="ARBA00042202"/>
    </source>
</evidence>
<keyword evidence="4 9" id="KW-0378">Hydrolase</keyword>
<dbReference type="GO" id="GO:0004553">
    <property type="term" value="F:hydrolase activity, hydrolyzing O-glycosyl compounds"/>
    <property type="evidence" value="ECO:0007669"/>
    <property type="project" value="InterPro"/>
</dbReference>
<evidence type="ECO:0000256" key="4">
    <source>
        <dbReference type="ARBA" id="ARBA00022801"/>
    </source>
</evidence>
<name>A0AAD4Q6V6_9EURO</name>
<dbReference type="GO" id="GO:0005975">
    <property type="term" value="P:carbohydrate metabolic process"/>
    <property type="evidence" value="ECO:0007669"/>
    <property type="project" value="InterPro"/>
</dbReference>
<reference evidence="11" key="1">
    <citation type="submission" date="2021-12" db="EMBL/GenBank/DDBJ databases">
        <title>Convergent genome expansion in fungi linked to evolution of root-endophyte symbiosis.</title>
        <authorList>
            <consortium name="DOE Joint Genome Institute"/>
            <person name="Ke Y.-H."/>
            <person name="Bonito G."/>
            <person name="Liao H.-L."/>
            <person name="Looney B."/>
            <person name="Rojas-Flechas A."/>
            <person name="Nash J."/>
            <person name="Hameed K."/>
            <person name="Schadt C."/>
            <person name="Martin F."/>
            <person name="Crous P.W."/>
            <person name="Miettinen O."/>
            <person name="Magnuson J.K."/>
            <person name="Labbe J."/>
            <person name="Jacobson D."/>
            <person name="Doktycz M.J."/>
            <person name="Veneault-Fourrey C."/>
            <person name="Kuo A."/>
            <person name="Mondo S."/>
            <person name="Calhoun S."/>
            <person name="Riley R."/>
            <person name="Ohm R."/>
            <person name="LaButti K."/>
            <person name="Andreopoulos B."/>
            <person name="Pangilinan J."/>
            <person name="Nolan M."/>
            <person name="Tritt A."/>
            <person name="Clum A."/>
            <person name="Lipzen A."/>
            <person name="Daum C."/>
            <person name="Barry K."/>
            <person name="Grigoriev I.V."/>
            <person name="Vilgalys R."/>
        </authorList>
    </citation>
    <scope>NUCLEOTIDE SEQUENCE</scope>
    <source>
        <strain evidence="11">PMI_201</strain>
    </source>
</reference>
<dbReference type="Proteomes" id="UP001201262">
    <property type="component" value="Unassembled WGS sequence"/>
</dbReference>
<dbReference type="InterPro" id="IPR023296">
    <property type="entry name" value="Glyco_hydro_beta-prop_sf"/>
</dbReference>
<dbReference type="PANTHER" id="PTHR43301">
    <property type="entry name" value="ARABINAN ENDO-1,5-ALPHA-L-ARABINOSIDASE"/>
    <property type="match status" value="1"/>
</dbReference>
<evidence type="ECO:0000256" key="8">
    <source>
        <dbReference type="PIRSR" id="PIRSR606710-2"/>
    </source>
</evidence>
<keyword evidence="3 10" id="KW-0732">Signal</keyword>
<comment type="similarity">
    <text evidence="2 9">Belongs to the glycosyl hydrolase 43 family.</text>
</comment>
<proteinExistence type="inferred from homology"/>
<feature type="active site" description="Proton donor" evidence="7">
    <location>
        <position position="239"/>
    </location>
</feature>
<dbReference type="GeneID" id="70251711"/>
<evidence type="ECO:0000256" key="2">
    <source>
        <dbReference type="ARBA" id="ARBA00009865"/>
    </source>
</evidence>
<dbReference type="PANTHER" id="PTHR43301:SF3">
    <property type="entry name" value="ARABINAN ENDO-1,5-ALPHA-L-ARABINOSIDASE A-RELATED"/>
    <property type="match status" value="1"/>
</dbReference>
<gene>
    <name evidence="11" type="ORF">BGW36DRAFT_435656</name>
</gene>
<evidence type="ECO:0000313" key="11">
    <source>
        <dbReference type="EMBL" id="KAH8705717.1"/>
    </source>
</evidence>
<dbReference type="InterPro" id="IPR006710">
    <property type="entry name" value="Glyco_hydro_43"/>
</dbReference>
<comment type="pathway">
    <text evidence="1">Glycan metabolism; L-arabinan degradation.</text>
</comment>